<feature type="domain" description="DUF6908" evidence="1">
    <location>
        <begin position="2"/>
        <end position="50"/>
    </location>
</feature>
<evidence type="ECO:0000259" key="1">
    <source>
        <dbReference type="Pfam" id="PF21849"/>
    </source>
</evidence>
<protein>
    <recommendedName>
        <fullName evidence="1">DUF6908 domain-containing protein</fullName>
    </recommendedName>
</protein>
<dbReference type="EMBL" id="JAQNSB010000048">
    <property type="protein sequence ID" value="MDC1857165.1"/>
    <property type="molecule type" value="Genomic_DNA"/>
</dbReference>
<name>A0AAW6GJ33_BACUN</name>
<dbReference type="InterPro" id="IPR054203">
    <property type="entry name" value="DUF6908"/>
</dbReference>
<comment type="caution">
    <text evidence="2">The sequence shown here is derived from an EMBL/GenBank/DDBJ whole genome shotgun (WGS) entry which is preliminary data.</text>
</comment>
<organism evidence="2 3">
    <name type="scientific">Bacteroides uniformis</name>
    <dbReference type="NCBI Taxonomy" id="820"/>
    <lineage>
        <taxon>Bacteria</taxon>
        <taxon>Pseudomonadati</taxon>
        <taxon>Bacteroidota</taxon>
        <taxon>Bacteroidia</taxon>
        <taxon>Bacteroidales</taxon>
        <taxon>Bacteroidaceae</taxon>
        <taxon>Bacteroides</taxon>
    </lineage>
</organism>
<dbReference type="Pfam" id="PF21849">
    <property type="entry name" value="DUF6908"/>
    <property type="match status" value="1"/>
</dbReference>
<accession>A0AAW6GJ33</accession>
<evidence type="ECO:0000313" key="2">
    <source>
        <dbReference type="EMBL" id="MDC1857165.1"/>
    </source>
</evidence>
<reference evidence="2" key="1">
    <citation type="submission" date="2022-10" db="EMBL/GenBank/DDBJ databases">
        <title>Human gut microbiome strain richness.</title>
        <authorList>
            <person name="Chen-Liaw A."/>
        </authorList>
    </citation>
    <scope>NUCLEOTIDE SEQUENCE</scope>
    <source>
        <strain evidence="2">BSD2780061687st1_G10_BSD2780061687b_171204</strain>
    </source>
</reference>
<proteinExistence type="predicted"/>
<gene>
    <name evidence="2" type="ORF">POZ22_20670</name>
</gene>
<dbReference type="Proteomes" id="UP001214113">
    <property type="component" value="Unassembled WGS sequence"/>
</dbReference>
<dbReference type="AlphaFoldDB" id="A0AAW6GJ33"/>
<sequence length="74" mass="8544">MDVDGYMPLVAEKVGEGFWVDIHLMQLSLAHYGECNGDLMADPEMMFFSMRNIQWQFPFIIRMITSDVNNLALV</sequence>
<evidence type="ECO:0000313" key="3">
    <source>
        <dbReference type="Proteomes" id="UP001214113"/>
    </source>
</evidence>